<accession>A0AAV5JY44</accession>
<proteinExistence type="predicted"/>
<dbReference type="Proteomes" id="UP001054252">
    <property type="component" value="Unassembled WGS sequence"/>
</dbReference>
<dbReference type="EMBL" id="BPVZ01000045">
    <property type="protein sequence ID" value="GKV16502.1"/>
    <property type="molecule type" value="Genomic_DNA"/>
</dbReference>
<organism evidence="1 2">
    <name type="scientific">Rubroshorea leprosula</name>
    <dbReference type="NCBI Taxonomy" id="152421"/>
    <lineage>
        <taxon>Eukaryota</taxon>
        <taxon>Viridiplantae</taxon>
        <taxon>Streptophyta</taxon>
        <taxon>Embryophyta</taxon>
        <taxon>Tracheophyta</taxon>
        <taxon>Spermatophyta</taxon>
        <taxon>Magnoliopsida</taxon>
        <taxon>eudicotyledons</taxon>
        <taxon>Gunneridae</taxon>
        <taxon>Pentapetalae</taxon>
        <taxon>rosids</taxon>
        <taxon>malvids</taxon>
        <taxon>Malvales</taxon>
        <taxon>Dipterocarpaceae</taxon>
        <taxon>Rubroshorea</taxon>
    </lineage>
</organism>
<name>A0AAV5JY44_9ROSI</name>
<keyword evidence="2" id="KW-1185">Reference proteome</keyword>
<protein>
    <submittedName>
        <fullName evidence="1">Uncharacterized protein</fullName>
    </submittedName>
</protein>
<dbReference type="AlphaFoldDB" id="A0AAV5JY44"/>
<comment type="caution">
    <text evidence="1">The sequence shown here is derived from an EMBL/GenBank/DDBJ whole genome shotgun (WGS) entry which is preliminary data.</text>
</comment>
<evidence type="ECO:0000313" key="2">
    <source>
        <dbReference type="Proteomes" id="UP001054252"/>
    </source>
</evidence>
<gene>
    <name evidence="1" type="ORF">SLEP1_g27135</name>
</gene>
<reference evidence="1 2" key="1">
    <citation type="journal article" date="2021" name="Commun. Biol.">
        <title>The genome of Shorea leprosula (Dipterocarpaceae) highlights the ecological relevance of drought in aseasonal tropical rainforests.</title>
        <authorList>
            <person name="Ng K.K.S."/>
            <person name="Kobayashi M.J."/>
            <person name="Fawcett J.A."/>
            <person name="Hatakeyama M."/>
            <person name="Paape T."/>
            <person name="Ng C.H."/>
            <person name="Ang C.C."/>
            <person name="Tnah L.H."/>
            <person name="Lee C.T."/>
            <person name="Nishiyama T."/>
            <person name="Sese J."/>
            <person name="O'Brien M.J."/>
            <person name="Copetti D."/>
            <person name="Mohd Noor M.I."/>
            <person name="Ong R.C."/>
            <person name="Putra M."/>
            <person name="Sireger I.Z."/>
            <person name="Indrioko S."/>
            <person name="Kosugi Y."/>
            <person name="Izuno A."/>
            <person name="Isagi Y."/>
            <person name="Lee S.L."/>
            <person name="Shimizu K.K."/>
        </authorList>
    </citation>
    <scope>NUCLEOTIDE SEQUENCE [LARGE SCALE GENOMIC DNA]</scope>
    <source>
        <strain evidence="1">214</strain>
    </source>
</reference>
<evidence type="ECO:0000313" key="1">
    <source>
        <dbReference type="EMBL" id="GKV16502.1"/>
    </source>
</evidence>
<sequence length="147" mass="16348">MCKREANARGNPDVDFPVRARVRLTRRPQTTKLRRLVKLCIGSSFPLLYGFWQSAFNGEERRREGIGHQIRNPRARLLLRSSQVPPKFSASLPSPTPPALPSLSAVSNLQRCSVALCFLHLLICSPHRTCSLPSANALSPELLSAFC</sequence>